<dbReference type="GO" id="GO:0009251">
    <property type="term" value="P:glucan catabolic process"/>
    <property type="evidence" value="ECO:0007669"/>
    <property type="project" value="TreeGrafter"/>
</dbReference>
<evidence type="ECO:0000256" key="15">
    <source>
        <dbReference type="ARBA" id="ARBA00041260"/>
    </source>
</evidence>
<evidence type="ECO:0000256" key="10">
    <source>
        <dbReference type="ARBA" id="ARBA00023295"/>
    </source>
</evidence>
<dbReference type="SUPFAM" id="SSF51445">
    <property type="entry name" value="(Trans)glycosidases"/>
    <property type="match status" value="1"/>
</dbReference>
<comment type="similarity">
    <text evidence="2 16">Belongs to the glycosyl hydrolase 5 (cellulase A) family.</text>
</comment>
<dbReference type="InterPro" id="IPR001547">
    <property type="entry name" value="Glyco_hydro_5"/>
</dbReference>
<comment type="subcellular location">
    <subcellularLocation>
        <location evidence="1">Cell membrane</location>
        <topology evidence="1">Single-pass type II membrane protein</topology>
    </subcellularLocation>
</comment>
<gene>
    <name evidence="18" type="ORF">PF007_g1476</name>
</gene>
<evidence type="ECO:0000256" key="3">
    <source>
        <dbReference type="ARBA" id="ARBA00022475"/>
    </source>
</evidence>
<evidence type="ECO:0000256" key="9">
    <source>
        <dbReference type="ARBA" id="ARBA00023180"/>
    </source>
</evidence>
<keyword evidence="5 16" id="KW-0378">Hydrolase</keyword>
<keyword evidence="4" id="KW-0812">Transmembrane</keyword>
<dbReference type="FunFam" id="3.20.20.80:FF:000113">
    <property type="entry name" value="Glucan 1,3-beta-glucosidase"/>
    <property type="match status" value="1"/>
</dbReference>
<evidence type="ECO:0000256" key="12">
    <source>
        <dbReference type="ARBA" id="ARBA00036824"/>
    </source>
</evidence>
<dbReference type="GO" id="GO:0005576">
    <property type="term" value="C:extracellular region"/>
    <property type="evidence" value="ECO:0007669"/>
    <property type="project" value="TreeGrafter"/>
</dbReference>
<dbReference type="InterPro" id="IPR050386">
    <property type="entry name" value="Glycosyl_hydrolase_5"/>
</dbReference>
<dbReference type="GO" id="GO:0009986">
    <property type="term" value="C:cell surface"/>
    <property type="evidence" value="ECO:0007669"/>
    <property type="project" value="TreeGrafter"/>
</dbReference>
<evidence type="ECO:0000256" key="13">
    <source>
        <dbReference type="ARBA" id="ARBA00037126"/>
    </source>
</evidence>
<comment type="catalytic activity">
    <reaction evidence="12">
        <text>Successive hydrolysis of beta-D-glucose units from the non-reducing ends of (1-&gt;3)-beta-D-glucans, releasing alpha-glucose.</text>
        <dbReference type="EC" id="3.2.1.58"/>
    </reaction>
</comment>
<accession>A0A6A3TKE2</accession>
<dbReference type="GO" id="GO:0071555">
    <property type="term" value="P:cell wall organization"/>
    <property type="evidence" value="ECO:0007669"/>
    <property type="project" value="UniProtKB-KW"/>
</dbReference>
<keyword evidence="8" id="KW-0472">Membrane</keyword>
<dbReference type="GO" id="GO:0004338">
    <property type="term" value="F:glucan exo-1,3-beta-glucosidase activity"/>
    <property type="evidence" value="ECO:0007669"/>
    <property type="project" value="UniProtKB-EC"/>
</dbReference>
<evidence type="ECO:0000256" key="4">
    <source>
        <dbReference type="ARBA" id="ARBA00022692"/>
    </source>
</evidence>
<organism evidence="18 19">
    <name type="scientific">Phytophthora fragariae</name>
    <dbReference type="NCBI Taxonomy" id="53985"/>
    <lineage>
        <taxon>Eukaryota</taxon>
        <taxon>Sar</taxon>
        <taxon>Stramenopiles</taxon>
        <taxon>Oomycota</taxon>
        <taxon>Peronosporomycetes</taxon>
        <taxon>Peronosporales</taxon>
        <taxon>Peronosporaceae</taxon>
        <taxon>Phytophthora</taxon>
    </lineage>
</organism>
<sequence>MACVATDSLQARLRRGDIPCRGVNLGGWLVAEHWMTWDSCPGLPIMGVPDEIKNQGEFATMKFLGHEEGDRRFDEHRRTWITEYDIAEMKRFGLNTVRVPVGFWIMGFDPTDFPNKQQWQVFAPHALRYLDELVNHWCVKYDMAVLVDIHAAKGSQNGRDHSAAVDSGVKYWSQYPENVDNTVYLANFLASRYRYCPSFLGLGLLNEPEVPTDPNVLRGYYERAYSEIRATGNDCVLTVAPLLTEQSPPFMEDFMRYPKFFNVWHEWHPYFIWGYEGQRREQVLEAVRCYGNQISSWGGNWLLIDEWSLGAQGCAFPCEDRNGLQQFASAQLEAFSKAHSGWIFWSWRHSDDGHNRPSGWSMRQLLRDGVMRLHEVSFLESSSTTSRLRPLIHSSSFKMAPKTNKTSKKKNNVAGMEELQKPVLVACDPLEPVMPACAIPKKVITAMVAAGAEMEDVEGEDCAFCVSTVCIRMRGICMKTGHLHLEK</sequence>
<keyword evidence="7" id="KW-1133">Transmembrane helix</keyword>
<dbReference type="GO" id="GO:0005886">
    <property type="term" value="C:plasma membrane"/>
    <property type="evidence" value="ECO:0007669"/>
    <property type="project" value="UniProtKB-SubCell"/>
</dbReference>
<proteinExistence type="inferred from homology"/>
<keyword evidence="11" id="KW-0961">Cell wall biogenesis/degradation</keyword>
<evidence type="ECO:0000256" key="11">
    <source>
        <dbReference type="ARBA" id="ARBA00023316"/>
    </source>
</evidence>
<evidence type="ECO:0000256" key="5">
    <source>
        <dbReference type="ARBA" id="ARBA00022801"/>
    </source>
</evidence>
<dbReference type="Gene3D" id="3.20.20.80">
    <property type="entry name" value="Glycosidases"/>
    <property type="match status" value="1"/>
</dbReference>
<keyword evidence="10 16" id="KW-0326">Glycosidase</keyword>
<dbReference type="Proteomes" id="UP000441208">
    <property type="component" value="Unassembled WGS sequence"/>
</dbReference>
<dbReference type="EMBL" id="QXFZ01000035">
    <property type="protein sequence ID" value="KAE9138284.1"/>
    <property type="molecule type" value="Genomic_DNA"/>
</dbReference>
<evidence type="ECO:0000256" key="1">
    <source>
        <dbReference type="ARBA" id="ARBA00004401"/>
    </source>
</evidence>
<reference evidence="18 19" key="1">
    <citation type="submission" date="2018-08" db="EMBL/GenBank/DDBJ databases">
        <title>Genomic investigation of the strawberry pathogen Phytophthora fragariae indicates pathogenicity is determined by transcriptional variation in three key races.</title>
        <authorList>
            <person name="Adams T.M."/>
            <person name="Armitage A.D."/>
            <person name="Sobczyk M.K."/>
            <person name="Bates H.J."/>
            <person name="Dunwell J.M."/>
            <person name="Nellist C.F."/>
            <person name="Harrison R.J."/>
        </authorList>
    </citation>
    <scope>NUCLEOTIDE SEQUENCE [LARGE SCALE GENOMIC DNA]</scope>
    <source>
        <strain evidence="18 19">NOV-71</strain>
    </source>
</reference>
<dbReference type="EC" id="3.2.1.58" evidence="14"/>
<evidence type="ECO:0000256" key="7">
    <source>
        <dbReference type="ARBA" id="ARBA00022989"/>
    </source>
</evidence>
<dbReference type="Pfam" id="PF00150">
    <property type="entry name" value="Cellulase"/>
    <property type="match status" value="1"/>
</dbReference>
<evidence type="ECO:0000256" key="14">
    <source>
        <dbReference type="ARBA" id="ARBA00038929"/>
    </source>
</evidence>
<dbReference type="AlphaFoldDB" id="A0A6A3TKE2"/>
<evidence type="ECO:0000256" key="8">
    <source>
        <dbReference type="ARBA" id="ARBA00023136"/>
    </source>
</evidence>
<dbReference type="PANTHER" id="PTHR31297:SF34">
    <property type="entry name" value="GLUCAN 1,3-BETA-GLUCOSIDASE 2"/>
    <property type="match status" value="1"/>
</dbReference>
<dbReference type="InterPro" id="IPR017853">
    <property type="entry name" value="GH"/>
</dbReference>
<evidence type="ECO:0000256" key="16">
    <source>
        <dbReference type="RuleBase" id="RU361153"/>
    </source>
</evidence>
<feature type="domain" description="Glycoside hydrolase family 5" evidence="17">
    <location>
        <begin position="81"/>
        <end position="349"/>
    </location>
</feature>
<keyword evidence="6" id="KW-0735">Signal-anchor</keyword>
<evidence type="ECO:0000256" key="6">
    <source>
        <dbReference type="ARBA" id="ARBA00022968"/>
    </source>
</evidence>
<evidence type="ECO:0000256" key="2">
    <source>
        <dbReference type="ARBA" id="ARBA00005641"/>
    </source>
</evidence>
<keyword evidence="9" id="KW-0325">Glycoprotein</keyword>
<evidence type="ECO:0000313" key="19">
    <source>
        <dbReference type="Proteomes" id="UP000441208"/>
    </source>
</evidence>
<evidence type="ECO:0000259" key="17">
    <source>
        <dbReference type="Pfam" id="PF00150"/>
    </source>
</evidence>
<evidence type="ECO:0000313" key="18">
    <source>
        <dbReference type="EMBL" id="KAE9138284.1"/>
    </source>
</evidence>
<name>A0A6A3TKE2_9STRA</name>
<dbReference type="PANTHER" id="PTHR31297">
    <property type="entry name" value="GLUCAN ENDO-1,6-BETA-GLUCOSIDASE B"/>
    <property type="match status" value="1"/>
</dbReference>
<comment type="function">
    <text evidence="13">Glucosidase involved in the degradation of cellulosic biomass. Active on lichenan.</text>
</comment>
<keyword evidence="3" id="KW-1003">Cell membrane</keyword>
<comment type="caution">
    <text evidence="18">The sequence shown here is derived from an EMBL/GenBank/DDBJ whole genome shotgun (WGS) entry which is preliminary data.</text>
</comment>
<protein>
    <recommendedName>
        <fullName evidence="14">glucan 1,3-beta-glucosidase</fullName>
        <ecNumber evidence="14">3.2.1.58</ecNumber>
    </recommendedName>
    <alternativeName>
        <fullName evidence="15">Exo-1,3-beta-glucanase D</fullName>
    </alternativeName>
</protein>